<dbReference type="PANTHER" id="PTHR11439">
    <property type="entry name" value="GAG-POL-RELATED RETROTRANSPOSON"/>
    <property type="match status" value="1"/>
</dbReference>
<feature type="domain" description="Reverse transcriptase Ty1/copia-type" evidence="1">
    <location>
        <begin position="11"/>
        <end position="61"/>
    </location>
</feature>
<keyword evidence="3" id="KW-1185">Reference proteome</keyword>
<dbReference type="CDD" id="cd09272">
    <property type="entry name" value="RNase_HI_RT_Ty1"/>
    <property type="match status" value="1"/>
</dbReference>
<name>A0AAV0D6W0_9ASTE</name>
<dbReference type="SUPFAM" id="SSF56672">
    <property type="entry name" value="DNA/RNA polymerases"/>
    <property type="match status" value="1"/>
</dbReference>
<gene>
    <name evidence="2" type="ORF">CEPIT_LOCUS12897</name>
</gene>
<dbReference type="Proteomes" id="UP001152523">
    <property type="component" value="Unassembled WGS sequence"/>
</dbReference>
<dbReference type="InterPro" id="IPR013103">
    <property type="entry name" value="RVT_2"/>
</dbReference>
<evidence type="ECO:0000259" key="1">
    <source>
        <dbReference type="Pfam" id="PF07727"/>
    </source>
</evidence>
<evidence type="ECO:0000313" key="3">
    <source>
        <dbReference type="Proteomes" id="UP001152523"/>
    </source>
</evidence>
<proteinExistence type="predicted"/>
<dbReference type="Pfam" id="PF07727">
    <property type="entry name" value="RVT_2"/>
    <property type="match status" value="1"/>
</dbReference>
<sequence>MAEEFNALISNHTWDLVPFDARKNVVGSKWIYKTKYLSDGSVDRYKARLVAQGFKQQAGNSIPLVSHFLSLLAKCFAMKDLGDLHFFLGIHATRISSGLFLSQHKYVSDLLHRFHLHTLKPIRSPLPSRTKLSLTDGELLADATEYRSMVGALQYLTLTRPDITFAVHLVSQFMHAPRTSHMSAVKRIFRYLQGTIDHGLLLQSAHGSQTLIAYSDADWAGCPDTGRSTSGYAIFLGPNLISWRSKKQPTVSRSSTEAEYRAVAFTVQDTIHIRSVLFELGFPIRMPTTLFCDNVSASYLAVNPIHHARSKHINIDYHFVRERVAHGDLRVKYVPTQAQLADIFTKCLSPQRFTLLRDNLRIVSPAQLEGGVIE</sequence>
<protein>
    <recommendedName>
        <fullName evidence="1">Reverse transcriptase Ty1/copia-type domain-containing protein</fullName>
    </recommendedName>
</protein>
<dbReference type="AlphaFoldDB" id="A0AAV0D6W0"/>
<organism evidence="2 3">
    <name type="scientific">Cuscuta epithymum</name>
    <dbReference type="NCBI Taxonomy" id="186058"/>
    <lineage>
        <taxon>Eukaryota</taxon>
        <taxon>Viridiplantae</taxon>
        <taxon>Streptophyta</taxon>
        <taxon>Embryophyta</taxon>
        <taxon>Tracheophyta</taxon>
        <taxon>Spermatophyta</taxon>
        <taxon>Magnoliopsida</taxon>
        <taxon>eudicotyledons</taxon>
        <taxon>Gunneridae</taxon>
        <taxon>Pentapetalae</taxon>
        <taxon>asterids</taxon>
        <taxon>lamiids</taxon>
        <taxon>Solanales</taxon>
        <taxon>Convolvulaceae</taxon>
        <taxon>Cuscuteae</taxon>
        <taxon>Cuscuta</taxon>
        <taxon>Cuscuta subgen. Cuscuta</taxon>
    </lineage>
</organism>
<dbReference type="EMBL" id="CAMAPF010000081">
    <property type="protein sequence ID" value="CAH9094468.1"/>
    <property type="molecule type" value="Genomic_DNA"/>
</dbReference>
<reference evidence="2" key="1">
    <citation type="submission" date="2022-07" db="EMBL/GenBank/DDBJ databases">
        <authorList>
            <person name="Macas J."/>
            <person name="Novak P."/>
            <person name="Neumann P."/>
        </authorList>
    </citation>
    <scope>NUCLEOTIDE SEQUENCE</scope>
</reference>
<dbReference type="InterPro" id="IPR043502">
    <property type="entry name" value="DNA/RNA_pol_sf"/>
</dbReference>
<accession>A0AAV0D6W0</accession>
<dbReference type="PANTHER" id="PTHR11439:SF467">
    <property type="entry name" value="INTEGRASE CATALYTIC DOMAIN-CONTAINING PROTEIN"/>
    <property type="match status" value="1"/>
</dbReference>
<evidence type="ECO:0000313" key="2">
    <source>
        <dbReference type="EMBL" id="CAH9094468.1"/>
    </source>
</evidence>
<comment type="caution">
    <text evidence="2">The sequence shown here is derived from an EMBL/GenBank/DDBJ whole genome shotgun (WGS) entry which is preliminary data.</text>
</comment>